<name>A0A4P9Z3N1_9FUNG</name>
<dbReference type="PROSITE" id="PS51826">
    <property type="entry name" value="PSBD"/>
    <property type="match status" value="1"/>
</dbReference>
<dbReference type="OrthoDB" id="202158at2759"/>
<reference evidence="4" key="1">
    <citation type="journal article" date="2018" name="Nat. Microbiol.">
        <title>Leveraging single-cell genomics to expand the fungal tree of life.</title>
        <authorList>
            <person name="Ahrendt S.R."/>
            <person name="Quandt C.A."/>
            <person name="Ciobanu D."/>
            <person name="Clum A."/>
            <person name="Salamov A."/>
            <person name="Andreopoulos B."/>
            <person name="Cheng J.F."/>
            <person name="Woyke T."/>
            <person name="Pelin A."/>
            <person name="Henrissat B."/>
            <person name="Reynolds N.K."/>
            <person name="Benny G.L."/>
            <person name="Smith M.E."/>
            <person name="James T.Y."/>
            <person name="Grigoriev I.V."/>
        </authorList>
    </citation>
    <scope>NUCLEOTIDE SEQUENCE [LARGE SCALE GENOMIC DNA]</scope>
    <source>
        <strain evidence="4">Benny S71-1</strain>
    </source>
</reference>
<accession>A0A4P9Z3N1</accession>
<dbReference type="Proteomes" id="UP000278143">
    <property type="component" value="Unassembled WGS sequence"/>
</dbReference>
<sequence>MDRLEQIPATGPKQRLLKGDVLAYLGLIAPRDPPVPAGVQGPPPRKLGLPPKADGAQLVVDRLAKAKREHLPQYQRQVAVDQVNELIKQLKQKRGIALTLEDLVLRAATMALQHASDAIDTTIEVAMPTTSAPLAIHSQIKLGGIEQASKLRQALASSSSSSSSSSSLPFLGVGPMQTVTVDPLAPPPAKPLSTDELYAFLLNDELPSKKAVESAETAAATASSPSSSLLDYLLDTTGQVASPSIRQEFPHKEQRITLTIVASPGLKAAAAHQLLDSVASYLEQPQMLQHA</sequence>
<comment type="similarity">
    <text evidence="1">Belongs to the 2-oxoacid dehydrogenase family.</text>
</comment>
<dbReference type="GO" id="GO:0016746">
    <property type="term" value="F:acyltransferase activity"/>
    <property type="evidence" value="ECO:0007669"/>
    <property type="project" value="InterPro"/>
</dbReference>
<dbReference type="AlphaFoldDB" id="A0A4P9Z3N1"/>
<dbReference type="InterPro" id="IPR036625">
    <property type="entry name" value="E3-bd_dom_sf"/>
</dbReference>
<keyword evidence="4" id="KW-1185">Reference proteome</keyword>
<dbReference type="InterPro" id="IPR004167">
    <property type="entry name" value="PSBD"/>
</dbReference>
<proteinExistence type="inferred from homology"/>
<gene>
    <name evidence="3" type="ORF">SYNPS1DRAFT_27333</name>
</gene>
<protein>
    <recommendedName>
        <fullName evidence="2">Peripheral subunit-binding (PSBD) domain-containing protein</fullName>
    </recommendedName>
</protein>
<evidence type="ECO:0000313" key="4">
    <source>
        <dbReference type="Proteomes" id="UP000278143"/>
    </source>
</evidence>
<evidence type="ECO:0000313" key="3">
    <source>
        <dbReference type="EMBL" id="RKP26998.1"/>
    </source>
</evidence>
<dbReference type="EMBL" id="KZ989291">
    <property type="protein sequence ID" value="RKP26998.1"/>
    <property type="molecule type" value="Genomic_DNA"/>
</dbReference>
<feature type="domain" description="Peripheral subunit-binding (PSBD)" evidence="2">
    <location>
        <begin position="1"/>
        <end position="25"/>
    </location>
</feature>
<dbReference type="Gene3D" id="4.10.320.10">
    <property type="entry name" value="E3-binding domain"/>
    <property type="match status" value="1"/>
</dbReference>
<evidence type="ECO:0000259" key="2">
    <source>
        <dbReference type="PROSITE" id="PS51826"/>
    </source>
</evidence>
<organism evidence="3 4">
    <name type="scientific">Syncephalis pseudoplumigaleata</name>
    <dbReference type="NCBI Taxonomy" id="1712513"/>
    <lineage>
        <taxon>Eukaryota</taxon>
        <taxon>Fungi</taxon>
        <taxon>Fungi incertae sedis</taxon>
        <taxon>Zoopagomycota</taxon>
        <taxon>Zoopagomycotina</taxon>
        <taxon>Zoopagomycetes</taxon>
        <taxon>Zoopagales</taxon>
        <taxon>Piptocephalidaceae</taxon>
        <taxon>Syncephalis</taxon>
    </lineage>
</organism>
<evidence type="ECO:0000256" key="1">
    <source>
        <dbReference type="ARBA" id="ARBA00007317"/>
    </source>
</evidence>